<dbReference type="Gene3D" id="3.40.630.30">
    <property type="match status" value="1"/>
</dbReference>
<accession>A0ABQ6BZL2</accession>
<dbReference type="InterPro" id="IPR016181">
    <property type="entry name" value="Acyl_CoA_acyltransferase"/>
</dbReference>
<reference evidence="4" key="1">
    <citation type="journal article" date="2019" name="Int. J. Syst. Evol. Microbiol.">
        <title>The Global Catalogue of Microorganisms (GCM) 10K type strain sequencing project: providing services to taxonomists for standard genome sequencing and annotation.</title>
        <authorList>
            <consortium name="The Broad Institute Genomics Platform"/>
            <consortium name="The Broad Institute Genome Sequencing Center for Infectious Disease"/>
            <person name="Wu L."/>
            <person name="Ma J."/>
        </authorList>
    </citation>
    <scope>NUCLEOTIDE SEQUENCE [LARGE SCALE GENOMIC DNA]</scope>
    <source>
        <strain evidence="4">NBRC 104970</strain>
    </source>
</reference>
<dbReference type="EMBL" id="BSOZ01000043">
    <property type="protein sequence ID" value="GLS05343.1"/>
    <property type="molecule type" value="Genomic_DNA"/>
</dbReference>
<protein>
    <recommendedName>
        <fullName evidence="2">N-acetyltransferase domain-containing protein</fullName>
    </recommendedName>
</protein>
<feature type="domain" description="N-acetyltransferase" evidence="2">
    <location>
        <begin position="119"/>
        <end position="250"/>
    </location>
</feature>
<name>A0ABQ6BZL2_9NEIS</name>
<organism evidence="3 4">
    <name type="scientific">Chitiniphilus shinanonensis</name>
    <dbReference type="NCBI Taxonomy" id="553088"/>
    <lineage>
        <taxon>Bacteria</taxon>
        <taxon>Pseudomonadati</taxon>
        <taxon>Pseudomonadota</taxon>
        <taxon>Betaproteobacteria</taxon>
        <taxon>Neisseriales</taxon>
        <taxon>Chitinibacteraceae</taxon>
        <taxon>Chitiniphilus</taxon>
    </lineage>
</organism>
<evidence type="ECO:0000259" key="2">
    <source>
        <dbReference type="PROSITE" id="PS51186"/>
    </source>
</evidence>
<evidence type="ECO:0000313" key="3">
    <source>
        <dbReference type="EMBL" id="GLS05343.1"/>
    </source>
</evidence>
<gene>
    <name evidence="3" type="ORF">GCM10007860_24940</name>
</gene>
<proteinExistence type="predicted"/>
<dbReference type="InterPro" id="IPR027365">
    <property type="entry name" value="GNAT_acetyltra_YdfB-like"/>
</dbReference>
<comment type="caution">
    <text evidence="3">The sequence shown here is derived from an EMBL/GenBank/DDBJ whole genome shotgun (WGS) entry which is preliminary data.</text>
</comment>
<dbReference type="SUPFAM" id="SSF55729">
    <property type="entry name" value="Acyl-CoA N-acyltransferases (Nat)"/>
    <property type="match status" value="1"/>
</dbReference>
<sequence length="250" mass="28308">MPLQGVLAGPHRGHVHVDNPTNPSVAVVSATGIGAYFLGDAHHSRLRQHLDDFVEHTLKPRDQAEIGAECFIGIALHEAWYPTLEAAFAPREPEWGHYRLFRFEPGRLPLQPRLPILPDGCRPLRIDRAMLCHPDNAALRRDLLEFWPDCATFLAHGIGYAICHGAHAVSACFSCYAVGRHHELAVRTYLPQLRRRGLATHVALSCVLQARNTRCIPHWSTEDDNHASLRLAERCGFVFERRVRYCEFDY</sequence>
<evidence type="ECO:0000256" key="1">
    <source>
        <dbReference type="SAM" id="MobiDB-lite"/>
    </source>
</evidence>
<dbReference type="PROSITE" id="PS51186">
    <property type="entry name" value="GNAT"/>
    <property type="match status" value="1"/>
</dbReference>
<keyword evidence="4" id="KW-1185">Reference proteome</keyword>
<evidence type="ECO:0000313" key="4">
    <source>
        <dbReference type="Proteomes" id="UP001156836"/>
    </source>
</evidence>
<dbReference type="Proteomes" id="UP001156836">
    <property type="component" value="Unassembled WGS sequence"/>
</dbReference>
<feature type="region of interest" description="Disordered" evidence="1">
    <location>
        <begin position="1"/>
        <end position="20"/>
    </location>
</feature>
<dbReference type="Pfam" id="PF12746">
    <property type="entry name" value="GNAT_acetyltran"/>
    <property type="match status" value="1"/>
</dbReference>
<dbReference type="InterPro" id="IPR000182">
    <property type="entry name" value="GNAT_dom"/>
</dbReference>